<feature type="compositionally biased region" description="Basic and acidic residues" evidence="1">
    <location>
        <begin position="742"/>
        <end position="753"/>
    </location>
</feature>
<dbReference type="Proteomes" id="UP000184330">
    <property type="component" value="Unassembled WGS sequence"/>
</dbReference>
<feature type="compositionally biased region" description="Polar residues" evidence="1">
    <location>
        <begin position="943"/>
        <end position="955"/>
    </location>
</feature>
<organism evidence="2 3">
    <name type="scientific">Phialocephala subalpina</name>
    <dbReference type="NCBI Taxonomy" id="576137"/>
    <lineage>
        <taxon>Eukaryota</taxon>
        <taxon>Fungi</taxon>
        <taxon>Dikarya</taxon>
        <taxon>Ascomycota</taxon>
        <taxon>Pezizomycotina</taxon>
        <taxon>Leotiomycetes</taxon>
        <taxon>Helotiales</taxon>
        <taxon>Mollisiaceae</taxon>
        <taxon>Phialocephala</taxon>
        <taxon>Phialocephala fortinii species complex</taxon>
    </lineage>
</organism>
<reference evidence="2 3" key="1">
    <citation type="submission" date="2016-03" db="EMBL/GenBank/DDBJ databases">
        <authorList>
            <person name="Ploux O."/>
        </authorList>
    </citation>
    <scope>NUCLEOTIDE SEQUENCE [LARGE SCALE GENOMIC DNA]</scope>
    <source>
        <strain evidence="2 3">UAMH 11012</strain>
    </source>
</reference>
<feature type="compositionally biased region" description="Basic and acidic residues" evidence="1">
    <location>
        <begin position="688"/>
        <end position="700"/>
    </location>
</feature>
<feature type="compositionally biased region" description="Polar residues" evidence="1">
    <location>
        <begin position="1056"/>
        <end position="1067"/>
    </location>
</feature>
<feature type="compositionally biased region" description="Polar residues" evidence="1">
    <location>
        <begin position="1104"/>
        <end position="1114"/>
    </location>
</feature>
<gene>
    <name evidence="2" type="ORF">PAC_08347</name>
</gene>
<feature type="compositionally biased region" description="Polar residues" evidence="1">
    <location>
        <begin position="896"/>
        <end position="911"/>
    </location>
</feature>
<proteinExistence type="predicted"/>
<feature type="compositionally biased region" description="Polar residues" evidence="1">
    <location>
        <begin position="1013"/>
        <end position="1049"/>
    </location>
</feature>
<feature type="region of interest" description="Disordered" evidence="1">
    <location>
        <begin position="896"/>
        <end position="924"/>
    </location>
</feature>
<feature type="region of interest" description="Disordered" evidence="1">
    <location>
        <begin position="943"/>
        <end position="1122"/>
    </location>
</feature>
<feature type="compositionally biased region" description="Low complexity" evidence="1">
    <location>
        <begin position="1178"/>
        <end position="1192"/>
    </location>
</feature>
<feature type="region of interest" description="Disordered" evidence="1">
    <location>
        <begin position="1168"/>
        <end position="1220"/>
    </location>
</feature>
<dbReference type="OrthoDB" id="3540796at2759"/>
<keyword evidence="3" id="KW-1185">Reference proteome</keyword>
<sequence>MQSSADDTTMAITTSHTINDLCAILGYERGHPTRVKFKFLEVIDTFYHQHLSKGNVIPNSLKNLPEGAVECALEFLQLGYAEQFWPATFEEVPVWPADRECIIQAVAHIFRRKAISYLLHKAPKGTLGHCASRKNVDAPKEKCKRKRNKKIRRPKTGDEMCREVVDLSPELSQPKPWNDPPNDPNPKVCVSYIKSINPMDDGSRGLTKEWLAKEDAAWPICENRRLQRFMHENNFYLPVVHGDEERSHTIKFLSSLLEGTELEGIGGIAFCKAQSRMFEQVKHLTIQLTKAPTLVLECRRDFTVHKTNRFDTIWQRREILWGSPSSSSEDENYGLKPTKRRKTKPIQRRQKHASPCMLSRPGSLERRLQADLVSTAADAMRLSNNLPDLSALDVPPGMVQHMEMSSIEDAMLPTGQDVMLSDQPSFSTRSLASNDSISADTMWRNGISPATTPGLSPSRELMDASHDGTVQGQSTLNSRVPELNLARDTVKESRIVELLIKAKVSPKLRKVRVKTEPPTSNSTLISKVPVGTAGCGTNMPIDLTDDEMFHIPGEQDRDDEDPGLANAPAYVDNIARNWSDDRRSLHSKTTTQRSPSLENQERAVPNKSPQRESSIHAASAVSIPPALPLDMPAHGIASACPPRPNQSLSTPSVSTSCQPPITSPATTIHCSKQTPRDASRSLAQQLDRQSKKTTKDKASRSESLPGQATLLSDLVQEPLKQPPPRSQTSPGALKPGNAKLKKTSDLFDSESMKQRQQIINEEYAKMLSSAGGPANSEAPVASQSDGLTGMSCHDDKQVNLKRASGKPAVLQQPKTDQARVDPAKSNQAKADQSKKETYKLKLLKLKETMSADYPSSTPLRCTSLTLSRSINSSAQESPPTLLCESPTNIIHLVDKQNISAPNPTSSKGADSSTRKSLHISSSVVEPQTNTFTAINKPHFSDPVQVSANSINTSPTVHLPAKSSSSKPPTSVLNPPSKSYWAPYQRPPSTPSSAHPTTSSGSTSKPDTPVPDQPSHQANSTLKETPSSSTTAFGPSEPVSSSMTKPNSSPVLHPTPEYTSSFRTSPSVTVAKPVNAPISSTPAHSMVELKSPAKVSPPAPAVSSELSTAASSPVNNLEDPSLAQLPSSLSAGFEAPSIPNTHLDQTTTDSSIDWSILTPKMTQIASELKSASYNPPTSPLSSPSSFHAHLSSPNSAGGPSLSAPQAIQAAPNPRSPKFNSSYAMVSPSAPFSTKPSPSDIITFSTTKPNLERSLFKPITDRDPNVKTLELVITKEDGSLDLENPFPFQYAQDNKLTEFFDFYSVVSGVQLFKLRELQLSCVFGKDQVFKFERLGDARKNEQSWKSAKRIITHLFKLAQKEDLDEFHVLVMSE</sequence>
<evidence type="ECO:0000313" key="3">
    <source>
        <dbReference type="Proteomes" id="UP000184330"/>
    </source>
</evidence>
<feature type="compositionally biased region" description="Polar residues" evidence="1">
    <location>
        <begin position="587"/>
        <end position="598"/>
    </location>
</feature>
<feature type="region of interest" description="Disordered" evidence="1">
    <location>
        <begin position="634"/>
        <end position="754"/>
    </location>
</feature>
<feature type="compositionally biased region" description="Polar residues" evidence="1">
    <location>
        <begin position="1193"/>
        <end position="1204"/>
    </location>
</feature>
<feature type="compositionally biased region" description="Low complexity" evidence="1">
    <location>
        <begin position="990"/>
        <end position="1003"/>
    </location>
</feature>
<feature type="compositionally biased region" description="Low complexity" evidence="1">
    <location>
        <begin position="961"/>
        <end position="970"/>
    </location>
</feature>
<feature type="region of interest" description="Disordered" evidence="1">
    <location>
        <begin position="324"/>
        <end position="359"/>
    </location>
</feature>
<accession>A0A1L7X0B4</accession>
<feature type="region of interest" description="Disordered" evidence="1">
    <location>
        <begin position="581"/>
        <end position="618"/>
    </location>
</feature>
<feature type="compositionally biased region" description="Basic residues" evidence="1">
    <location>
        <begin position="337"/>
        <end position="352"/>
    </location>
</feature>
<evidence type="ECO:0000313" key="2">
    <source>
        <dbReference type="EMBL" id="CZR58455.1"/>
    </source>
</evidence>
<feature type="compositionally biased region" description="Polar residues" evidence="1">
    <location>
        <begin position="645"/>
        <end position="673"/>
    </location>
</feature>
<dbReference type="EMBL" id="FJOG01000012">
    <property type="protein sequence ID" value="CZR58455.1"/>
    <property type="molecule type" value="Genomic_DNA"/>
</dbReference>
<name>A0A1L7X0B4_9HELO</name>
<feature type="compositionally biased region" description="Polar residues" evidence="1">
    <location>
        <begin position="701"/>
        <end position="710"/>
    </location>
</feature>
<evidence type="ECO:0000256" key="1">
    <source>
        <dbReference type="SAM" id="MobiDB-lite"/>
    </source>
</evidence>
<feature type="region of interest" description="Disordered" evidence="1">
    <location>
        <begin position="769"/>
        <end position="834"/>
    </location>
</feature>
<protein>
    <submittedName>
        <fullName evidence="2">Uncharacterized protein</fullName>
    </submittedName>
</protein>